<dbReference type="KEGG" id="smaz:LH19_05725"/>
<keyword evidence="3" id="KW-0678">Repressor</keyword>
<dbReference type="SMART" id="SM00422">
    <property type="entry name" value="HTH_MERR"/>
    <property type="match status" value="1"/>
</dbReference>
<evidence type="ECO:0000313" key="13">
    <source>
        <dbReference type="Proteomes" id="UP000076088"/>
    </source>
</evidence>
<evidence type="ECO:0000256" key="8">
    <source>
        <dbReference type="ARBA" id="ARBA00023159"/>
    </source>
</evidence>
<dbReference type="Pfam" id="PF09278">
    <property type="entry name" value="MerR-DNA-bind"/>
    <property type="match status" value="1"/>
</dbReference>
<evidence type="ECO:0000256" key="9">
    <source>
        <dbReference type="ARBA" id="ARBA00023163"/>
    </source>
</evidence>
<dbReference type="AlphaFoldDB" id="A0AAC8Z1J2"/>
<evidence type="ECO:0000256" key="5">
    <source>
        <dbReference type="ARBA" id="ARBA00022914"/>
    </source>
</evidence>
<dbReference type="GO" id="GO:0045340">
    <property type="term" value="F:mercury ion binding"/>
    <property type="evidence" value="ECO:0007669"/>
    <property type="project" value="InterPro"/>
</dbReference>
<feature type="domain" description="HTH merR-type" evidence="11">
    <location>
        <begin position="1"/>
        <end position="76"/>
    </location>
</feature>
<dbReference type="InterPro" id="IPR000551">
    <property type="entry name" value="MerR-type_HTH_dom"/>
</dbReference>
<reference evidence="13" key="1">
    <citation type="submission" date="2015-11" db="EMBL/GenBank/DDBJ databases">
        <title>Complete genome sequence of a polyethylene-glycol degrader Sphingopyxis macrogoltabida 203N (NBRC 111659).</title>
        <authorList>
            <person name="Yoshiyuki O."/>
            <person name="Shouta N."/>
            <person name="Nagata Y."/>
            <person name="Numata M."/>
            <person name="Tsuchikane K."/>
            <person name="Hosoyama A."/>
            <person name="Yamazoe A."/>
            <person name="Tsuda M."/>
            <person name="Fujita N."/>
            <person name="Kawai F."/>
        </authorList>
    </citation>
    <scope>NUCLEOTIDE SEQUENCE [LARGE SCALE GENOMIC DNA]</scope>
    <source>
        <strain evidence="13">203N</strain>
    </source>
</reference>
<protein>
    <recommendedName>
        <fullName evidence="1">Mercuric resistance operon regulatory protein</fullName>
    </recommendedName>
</protein>
<dbReference type="InterPro" id="IPR047057">
    <property type="entry name" value="MerR_fam"/>
</dbReference>
<dbReference type="Proteomes" id="UP000076088">
    <property type="component" value="Chromosome"/>
</dbReference>
<name>A0AAC8Z1J2_SPHMC</name>
<evidence type="ECO:0000256" key="4">
    <source>
        <dbReference type="ARBA" id="ARBA00022723"/>
    </source>
</evidence>
<organism evidence="12 13">
    <name type="scientific">Sphingopyxis macrogoltabida</name>
    <name type="common">Sphingomonas macrogoltabidus</name>
    <dbReference type="NCBI Taxonomy" id="33050"/>
    <lineage>
        <taxon>Bacteria</taxon>
        <taxon>Pseudomonadati</taxon>
        <taxon>Pseudomonadota</taxon>
        <taxon>Alphaproteobacteria</taxon>
        <taxon>Sphingomonadales</taxon>
        <taxon>Sphingomonadaceae</taxon>
        <taxon>Sphingopyxis</taxon>
    </lineage>
</organism>
<keyword evidence="13" id="KW-1185">Reference proteome</keyword>
<dbReference type="GO" id="GO:0003677">
    <property type="term" value="F:DNA binding"/>
    <property type="evidence" value="ECO:0007669"/>
    <property type="project" value="UniProtKB-KW"/>
</dbReference>
<keyword evidence="5" id="KW-0476">Mercury</keyword>
<keyword evidence="6" id="KW-0805">Transcription regulation</keyword>
<dbReference type="InterPro" id="IPR011794">
    <property type="entry name" value="MerR"/>
</dbReference>
<dbReference type="InterPro" id="IPR015358">
    <property type="entry name" value="Tscrpt_reg_MerR_DNA-bd"/>
</dbReference>
<sequence>MQFTIGKLAQAGDVGVETVRYYQRRGLLDTPARSGGDGWGGGVRRYGDDDLRRLKFIRAAQASGFTLDEISELLALEASDDRARVRSLARQRIDALDAKIAQMTETRAALARLADQCAASEKGPCPILAAFEP</sequence>
<dbReference type="Pfam" id="PF00376">
    <property type="entry name" value="MerR"/>
    <property type="match status" value="1"/>
</dbReference>
<evidence type="ECO:0000256" key="10">
    <source>
        <dbReference type="ARBA" id="ARBA00024874"/>
    </source>
</evidence>
<dbReference type="GO" id="GO:0046689">
    <property type="term" value="P:response to mercury ion"/>
    <property type="evidence" value="ECO:0007669"/>
    <property type="project" value="UniProtKB-KW"/>
</dbReference>
<evidence type="ECO:0000256" key="3">
    <source>
        <dbReference type="ARBA" id="ARBA00022491"/>
    </source>
</evidence>
<keyword evidence="9" id="KW-0804">Transcription</keyword>
<gene>
    <name evidence="12" type="ORF">ATM17_14060</name>
</gene>
<dbReference type="CDD" id="cd04783">
    <property type="entry name" value="HTH_MerR1"/>
    <property type="match status" value="1"/>
</dbReference>
<evidence type="ECO:0000256" key="7">
    <source>
        <dbReference type="ARBA" id="ARBA00023125"/>
    </source>
</evidence>
<keyword evidence="7" id="KW-0238">DNA-binding</keyword>
<comment type="function">
    <text evidence="10">Mediates the mercuric-dependent induction of mercury resistance operon. In the absence of mercury MerR represses transcription by binding tightly to the mer operator region; when mercury is present the dimeric complex binds a single ion and becomes a potent transcriptional activator, while remaining bound to the mer site.</text>
</comment>
<dbReference type="RefSeq" id="WP_054725660.1">
    <property type="nucleotide sequence ID" value="NZ_CP009429.1"/>
</dbReference>
<dbReference type="EMBL" id="CP013344">
    <property type="protein sequence ID" value="AMU90158.1"/>
    <property type="molecule type" value="Genomic_DNA"/>
</dbReference>
<dbReference type="Gene3D" id="1.10.1660.10">
    <property type="match status" value="1"/>
</dbReference>
<dbReference type="PANTHER" id="PTHR30204:SF69">
    <property type="entry name" value="MERR-FAMILY TRANSCRIPTIONAL REGULATOR"/>
    <property type="match status" value="1"/>
</dbReference>
<accession>A0AAC8Z1J2</accession>
<keyword evidence="4" id="KW-0479">Metal-binding</keyword>
<dbReference type="PRINTS" id="PR00040">
    <property type="entry name" value="HTHMERR"/>
</dbReference>
<evidence type="ECO:0000256" key="1">
    <source>
        <dbReference type="ARBA" id="ARBA00017146"/>
    </source>
</evidence>
<proteinExistence type="predicted"/>
<evidence type="ECO:0000256" key="6">
    <source>
        <dbReference type="ARBA" id="ARBA00023015"/>
    </source>
</evidence>
<evidence type="ECO:0000259" key="11">
    <source>
        <dbReference type="PROSITE" id="PS50937"/>
    </source>
</evidence>
<dbReference type="GO" id="GO:0003700">
    <property type="term" value="F:DNA-binding transcription factor activity"/>
    <property type="evidence" value="ECO:0007669"/>
    <property type="project" value="InterPro"/>
</dbReference>
<evidence type="ECO:0000256" key="2">
    <source>
        <dbReference type="ARBA" id="ARBA00022466"/>
    </source>
</evidence>
<keyword evidence="8" id="KW-0010">Activator</keyword>
<evidence type="ECO:0000313" key="12">
    <source>
        <dbReference type="EMBL" id="AMU90158.1"/>
    </source>
</evidence>
<dbReference type="InterPro" id="IPR009061">
    <property type="entry name" value="DNA-bd_dom_put_sf"/>
</dbReference>
<dbReference type="SUPFAM" id="SSF46955">
    <property type="entry name" value="Putative DNA-binding domain"/>
    <property type="match status" value="1"/>
</dbReference>
<reference evidence="12 13" key="2">
    <citation type="journal article" date="2016" name="Genome Announc.">
        <title>Complete Genome Sequence of Sphingopyxis macrogoltabida Strain 203N (NBRC 111659), a Polyethylene Glycol Degrader.</title>
        <authorList>
            <person name="Ohtsubo Y."/>
            <person name="Nonoyama S."/>
            <person name="Nagata Y."/>
            <person name="Numata M."/>
            <person name="Tsuchikane K."/>
            <person name="Hosoyama A."/>
            <person name="Yamazoe A."/>
            <person name="Tsuda M."/>
            <person name="Fujita N."/>
            <person name="Kawai F."/>
        </authorList>
    </citation>
    <scope>NUCLEOTIDE SEQUENCE [LARGE SCALE GENOMIC DNA]</scope>
    <source>
        <strain evidence="12 13">203N</strain>
    </source>
</reference>
<keyword evidence="2" id="KW-0475">Mercuric resistance</keyword>
<dbReference type="PANTHER" id="PTHR30204">
    <property type="entry name" value="REDOX-CYCLING DRUG-SENSING TRANSCRIPTIONAL ACTIVATOR SOXR"/>
    <property type="match status" value="1"/>
</dbReference>
<dbReference type="PROSITE" id="PS50937">
    <property type="entry name" value="HTH_MERR_2"/>
    <property type="match status" value="1"/>
</dbReference>